<feature type="binding site" evidence="7">
    <location>
        <begin position="68"/>
        <end position="75"/>
    </location>
    <ligand>
        <name>ATP</name>
        <dbReference type="ChEBI" id="CHEBI:30616"/>
    </ligand>
</feature>
<keyword evidence="3 7" id="KW-0067">ATP-binding</keyword>
<dbReference type="AlphaFoldDB" id="A0A2I0V9R5"/>
<comment type="similarity">
    <text evidence="6">Belongs to the TRAFAC class myosin-kinesin ATPase superfamily. Kinesin family. KIN-12 subfamily.</text>
</comment>
<accession>A0A2I0V9R5</accession>
<name>A0A2I0V9R5_9ASPA</name>
<dbReference type="SUPFAM" id="SSF52540">
    <property type="entry name" value="P-loop containing nucleoside triphosphate hydrolases"/>
    <property type="match status" value="1"/>
</dbReference>
<dbReference type="InterPro" id="IPR027417">
    <property type="entry name" value="P-loop_NTPase"/>
</dbReference>
<keyword evidence="1" id="KW-0493">Microtubule</keyword>
<dbReference type="Proteomes" id="UP000233837">
    <property type="component" value="Unassembled WGS sequence"/>
</dbReference>
<dbReference type="GO" id="GO:0005874">
    <property type="term" value="C:microtubule"/>
    <property type="evidence" value="ECO:0007669"/>
    <property type="project" value="UniProtKB-KW"/>
</dbReference>
<organism evidence="9 10">
    <name type="scientific">Dendrobium catenatum</name>
    <dbReference type="NCBI Taxonomy" id="906689"/>
    <lineage>
        <taxon>Eukaryota</taxon>
        <taxon>Viridiplantae</taxon>
        <taxon>Streptophyta</taxon>
        <taxon>Embryophyta</taxon>
        <taxon>Tracheophyta</taxon>
        <taxon>Spermatophyta</taxon>
        <taxon>Magnoliopsida</taxon>
        <taxon>Liliopsida</taxon>
        <taxon>Asparagales</taxon>
        <taxon>Orchidaceae</taxon>
        <taxon>Epidendroideae</taxon>
        <taxon>Malaxideae</taxon>
        <taxon>Dendrobiinae</taxon>
        <taxon>Dendrobium</taxon>
    </lineage>
</organism>
<dbReference type="PANTHER" id="PTHR37739">
    <property type="entry name" value="KINESIN-LIKE PROTEIN KIN-12D"/>
    <property type="match status" value="1"/>
</dbReference>
<evidence type="ECO:0000313" key="10">
    <source>
        <dbReference type="Proteomes" id="UP000233837"/>
    </source>
</evidence>
<evidence type="ECO:0000256" key="4">
    <source>
        <dbReference type="ARBA" id="ARBA00023054"/>
    </source>
</evidence>
<dbReference type="Gene3D" id="3.40.850.10">
    <property type="entry name" value="Kinesin motor domain"/>
    <property type="match status" value="1"/>
</dbReference>
<dbReference type="SMART" id="SM00129">
    <property type="entry name" value="KISc"/>
    <property type="match status" value="1"/>
</dbReference>
<keyword evidence="2 7" id="KW-0547">Nucleotide-binding</keyword>
<dbReference type="InterPro" id="IPR036961">
    <property type="entry name" value="Kinesin_motor_dom_sf"/>
</dbReference>
<evidence type="ECO:0000256" key="6">
    <source>
        <dbReference type="ARBA" id="ARBA00034488"/>
    </source>
</evidence>
<dbReference type="GO" id="GO:0007018">
    <property type="term" value="P:microtubule-based movement"/>
    <property type="evidence" value="ECO:0007669"/>
    <property type="project" value="InterPro"/>
</dbReference>
<proteinExistence type="inferred from homology"/>
<evidence type="ECO:0000313" key="9">
    <source>
        <dbReference type="EMBL" id="PKU60156.1"/>
    </source>
</evidence>
<dbReference type="GO" id="GO:0003777">
    <property type="term" value="F:microtubule motor activity"/>
    <property type="evidence" value="ECO:0007669"/>
    <property type="project" value="InterPro"/>
</dbReference>
<evidence type="ECO:0000259" key="8">
    <source>
        <dbReference type="PROSITE" id="PS50067"/>
    </source>
</evidence>
<reference evidence="9 10" key="2">
    <citation type="journal article" date="2017" name="Nature">
        <title>The Apostasia genome and the evolution of orchids.</title>
        <authorList>
            <person name="Zhang G.Q."/>
            <person name="Liu K.W."/>
            <person name="Li Z."/>
            <person name="Lohaus R."/>
            <person name="Hsiao Y.Y."/>
            <person name="Niu S.C."/>
            <person name="Wang J.Y."/>
            <person name="Lin Y.C."/>
            <person name="Xu Q."/>
            <person name="Chen L.J."/>
            <person name="Yoshida K."/>
            <person name="Fujiwara S."/>
            <person name="Wang Z.W."/>
            <person name="Zhang Y.Q."/>
            <person name="Mitsuda N."/>
            <person name="Wang M."/>
            <person name="Liu G.H."/>
            <person name="Pecoraro L."/>
            <person name="Huang H.X."/>
            <person name="Xiao X.J."/>
            <person name="Lin M."/>
            <person name="Wu X.Y."/>
            <person name="Wu W.L."/>
            <person name="Chen Y.Y."/>
            <person name="Chang S.B."/>
            <person name="Sakamoto S."/>
            <person name="Ohme-Takagi M."/>
            <person name="Yagi M."/>
            <person name="Zeng S.J."/>
            <person name="Shen C.Y."/>
            <person name="Yeh C.M."/>
            <person name="Luo Y.B."/>
            <person name="Tsai W.C."/>
            <person name="Van de Peer Y."/>
            <person name="Liu Z.J."/>
        </authorList>
    </citation>
    <scope>NUCLEOTIDE SEQUENCE [LARGE SCALE GENOMIC DNA]</scope>
    <source>
        <tissue evidence="9">The whole plant</tissue>
    </source>
</reference>
<keyword evidence="10" id="KW-1185">Reference proteome</keyword>
<dbReference type="EMBL" id="KZ505238">
    <property type="protein sequence ID" value="PKU60156.1"/>
    <property type="molecule type" value="Genomic_DNA"/>
</dbReference>
<feature type="domain" description="Kinesin motor" evidence="8">
    <location>
        <begin position="1"/>
        <end position="146"/>
    </location>
</feature>
<dbReference type="Pfam" id="PF00225">
    <property type="entry name" value="Kinesin"/>
    <property type="match status" value="1"/>
</dbReference>
<dbReference type="PANTHER" id="PTHR37739:SF16">
    <property type="entry name" value="KINESIN-LIKE PROTEIN"/>
    <property type="match status" value="1"/>
</dbReference>
<dbReference type="STRING" id="906689.A0A2I0V9R5"/>
<evidence type="ECO:0000256" key="2">
    <source>
        <dbReference type="ARBA" id="ARBA00022741"/>
    </source>
</evidence>
<dbReference type="InterPro" id="IPR044986">
    <property type="entry name" value="KIF15/KIN-12"/>
</dbReference>
<dbReference type="InterPro" id="IPR001752">
    <property type="entry name" value="Kinesin_motor_dom"/>
</dbReference>
<gene>
    <name evidence="9" type="primary">KIN12A</name>
    <name evidence="9" type="ORF">MA16_Dca028923</name>
</gene>
<evidence type="ECO:0000256" key="1">
    <source>
        <dbReference type="ARBA" id="ARBA00022701"/>
    </source>
</evidence>
<sequence length="146" mass="16158">MRPLGKEEEGVQIVQKTSPNSISILEHSFTFDSVVDESSTQHDIFQLVGLPLVENCLAGFNSSIFAYGQSGSGKTYTMWGASNSLSADCSLSQERGLTPRVFEQLFFRINEVDSAFFDSISRVSWLLNAGNEILHFFFLGTGKAFK</sequence>
<keyword evidence="4" id="KW-0175">Coiled coil</keyword>
<evidence type="ECO:0000256" key="7">
    <source>
        <dbReference type="PROSITE-ProRule" id="PRU00283"/>
    </source>
</evidence>
<dbReference type="GO" id="GO:0008017">
    <property type="term" value="F:microtubule binding"/>
    <property type="evidence" value="ECO:0007669"/>
    <property type="project" value="InterPro"/>
</dbReference>
<dbReference type="PROSITE" id="PS50067">
    <property type="entry name" value="KINESIN_MOTOR_2"/>
    <property type="match status" value="1"/>
</dbReference>
<dbReference type="GO" id="GO:0005524">
    <property type="term" value="F:ATP binding"/>
    <property type="evidence" value="ECO:0007669"/>
    <property type="project" value="UniProtKB-UniRule"/>
</dbReference>
<reference evidence="9 10" key="1">
    <citation type="journal article" date="2016" name="Sci. Rep.">
        <title>The Dendrobium catenatum Lindl. genome sequence provides insights into polysaccharide synthase, floral development and adaptive evolution.</title>
        <authorList>
            <person name="Zhang G.Q."/>
            <person name="Xu Q."/>
            <person name="Bian C."/>
            <person name="Tsai W.C."/>
            <person name="Yeh C.M."/>
            <person name="Liu K.W."/>
            <person name="Yoshida K."/>
            <person name="Zhang L.S."/>
            <person name="Chang S.B."/>
            <person name="Chen F."/>
            <person name="Shi Y."/>
            <person name="Su Y.Y."/>
            <person name="Zhang Y.Q."/>
            <person name="Chen L.J."/>
            <person name="Yin Y."/>
            <person name="Lin M."/>
            <person name="Huang H."/>
            <person name="Deng H."/>
            <person name="Wang Z.W."/>
            <person name="Zhu S.L."/>
            <person name="Zhao X."/>
            <person name="Deng C."/>
            <person name="Niu S.C."/>
            <person name="Huang J."/>
            <person name="Wang M."/>
            <person name="Liu G.H."/>
            <person name="Yang H.J."/>
            <person name="Xiao X.J."/>
            <person name="Hsiao Y.Y."/>
            <person name="Wu W.L."/>
            <person name="Chen Y.Y."/>
            <person name="Mitsuda N."/>
            <person name="Ohme-Takagi M."/>
            <person name="Luo Y.B."/>
            <person name="Van de Peer Y."/>
            <person name="Liu Z.J."/>
        </authorList>
    </citation>
    <scope>NUCLEOTIDE SEQUENCE [LARGE SCALE GENOMIC DNA]</scope>
    <source>
        <tissue evidence="9">The whole plant</tissue>
    </source>
</reference>
<evidence type="ECO:0000256" key="5">
    <source>
        <dbReference type="ARBA" id="ARBA00023175"/>
    </source>
</evidence>
<protein>
    <submittedName>
        <fullName evidence="9">Kinesin-like protein KIN12A</fullName>
    </submittedName>
</protein>
<keyword evidence="5 7" id="KW-0505">Motor protein</keyword>
<evidence type="ECO:0000256" key="3">
    <source>
        <dbReference type="ARBA" id="ARBA00022840"/>
    </source>
</evidence>